<dbReference type="PANTHER" id="PTHR43280:SF10">
    <property type="entry name" value="REGULATORY PROTEIN POCR"/>
    <property type="match status" value="1"/>
</dbReference>
<dbReference type="Pfam" id="PF12833">
    <property type="entry name" value="HTH_18"/>
    <property type="match status" value="1"/>
</dbReference>
<dbReference type="InterPro" id="IPR018062">
    <property type="entry name" value="HTH_AraC-typ_CS"/>
</dbReference>
<dbReference type="PROSITE" id="PS00041">
    <property type="entry name" value="HTH_ARAC_FAMILY_1"/>
    <property type="match status" value="1"/>
</dbReference>
<evidence type="ECO:0000256" key="2">
    <source>
        <dbReference type="ARBA" id="ARBA00023125"/>
    </source>
</evidence>
<keyword evidence="2" id="KW-0238">DNA-binding</keyword>
<gene>
    <name evidence="5" type="ORF">FC07_GL002890</name>
</gene>
<evidence type="ECO:0000256" key="1">
    <source>
        <dbReference type="ARBA" id="ARBA00023015"/>
    </source>
</evidence>
<accession>A0A0R1GSU7</accession>
<keyword evidence="1" id="KW-0805">Transcription regulation</keyword>
<organism evidence="5 6">
    <name type="scientific">Loigolactobacillus bifermentans DSM 20003</name>
    <dbReference type="NCBI Taxonomy" id="1423726"/>
    <lineage>
        <taxon>Bacteria</taxon>
        <taxon>Bacillati</taxon>
        <taxon>Bacillota</taxon>
        <taxon>Bacilli</taxon>
        <taxon>Lactobacillales</taxon>
        <taxon>Lactobacillaceae</taxon>
        <taxon>Loigolactobacillus</taxon>
    </lineage>
</organism>
<dbReference type="SMART" id="SM00342">
    <property type="entry name" value="HTH_ARAC"/>
    <property type="match status" value="1"/>
</dbReference>
<dbReference type="Gene3D" id="1.10.10.60">
    <property type="entry name" value="Homeodomain-like"/>
    <property type="match status" value="2"/>
</dbReference>
<dbReference type="STRING" id="1423726.FC07_GL002890"/>
<evidence type="ECO:0000259" key="4">
    <source>
        <dbReference type="PROSITE" id="PS01124"/>
    </source>
</evidence>
<dbReference type="PANTHER" id="PTHR43280">
    <property type="entry name" value="ARAC-FAMILY TRANSCRIPTIONAL REGULATOR"/>
    <property type="match status" value="1"/>
</dbReference>
<evidence type="ECO:0000313" key="6">
    <source>
        <dbReference type="Proteomes" id="UP000051461"/>
    </source>
</evidence>
<dbReference type="InterPro" id="IPR018060">
    <property type="entry name" value="HTH_AraC"/>
</dbReference>
<protein>
    <recommendedName>
        <fullName evidence="4">HTH araC/xylS-type domain-containing protein</fullName>
    </recommendedName>
</protein>
<reference evidence="5 6" key="1">
    <citation type="journal article" date="2015" name="Genome Announc.">
        <title>Expanding the biotechnology potential of lactobacilli through comparative genomics of 213 strains and associated genera.</title>
        <authorList>
            <person name="Sun Z."/>
            <person name="Harris H.M."/>
            <person name="McCann A."/>
            <person name="Guo C."/>
            <person name="Argimon S."/>
            <person name="Zhang W."/>
            <person name="Yang X."/>
            <person name="Jeffery I.B."/>
            <person name="Cooney J.C."/>
            <person name="Kagawa T.F."/>
            <person name="Liu W."/>
            <person name="Song Y."/>
            <person name="Salvetti E."/>
            <person name="Wrobel A."/>
            <person name="Rasinkangas P."/>
            <person name="Parkhill J."/>
            <person name="Rea M.C."/>
            <person name="O'Sullivan O."/>
            <person name="Ritari J."/>
            <person name="Douillard F.P."/>
            <person name="Paul Ross R."/>
            <person name="Yang R."/>
            <person name="Briner A.E."/>
            <person name="Felis G.E."/>
            <person name="de Vos W.M."/>
            <person name="Barrangou R."/>
            <person name="Klaenhammer T.R."/>
            <person name="Caufield P.W."/>
            <person name="Cui Y."/>
            <person name="Zhang H."/>
            <person name="O'Toole P.W."/>
        </authorList>
    </citation>
    <scope>NUCLEOTIDE SEQUENCE [LARGE SCALE GENOMIC DNA]</scope>
    <source>
        <strain evidence="5 6">DSM 20003</strain>
    </source>
</reference>
<dbReference type="InterPro" id="IPR020449">
    <property type="entry name" value="Tscrpt_reg_AraC-type_HTH"/>
</dbReference>
<comment type="caution">
    <text evidence="5">The sequence shown here is derived from an EMBL/GenBank/DDBJ whole genome shotgun (WGS) entry which is preliminary data.</text>
</comment>
<dbReference type="EMBL" id="AZDA01000054">
    <property type="protein sequence ID" value="KRK37174.1"/>
    <property type="molecule type" value="Genomic_DNA"/>
</dbReference>
<name>A0A0R1GSU7_9LACO</name>
<dbReference type="RefSeq" id="WP_057904538.1">
    <property type="nucleotide sequence ID" value="NZ_AZDA01000054.1"/>
</dbReference>
<dbReference type="SUPFAM" id="SSF46689">
    <property type="entry name" value="Homeodomain-like"/>
    <property type="match status" value="2"/>
</dbReference>
<feature type="domain" description="HTH araC/xylS-type" evidence="4">
    <location>
        <begin position="128"/>
        <end position="226"/>
    </location>
</feature>
<sequence>MLALNQLLTDFAATADLQVCLLDITGQVLTPRVTLDSKLTLKVGHRMRTHPKTLLLAAPSGFALPVVLDEQLVGTILCTCPTPIPEAKRTSTITILQLLLATYLNGLTQRQPLTAADDVPVALRSELKLAIQYIHSHLNENIALARISKQVFLSSYYFSKLFKKELGINYIDYVNGKKIRHAQLLLQDNSWSIDSIAQSLGFTQISYFSKTFKKVTGVSPRQFQKQCQAQQP</sequence>
<dbReference type="Proteomes" id="UP000051461">
    <property type="component" value="Unassembled WGS sequence"/>
</dbReference>
<evidence type="ECO:0000256" key="3">
    <source>
        <dbReference type="ARBA" id="ARBA00023163"/>
    </source>
</evidence>
<evidence type="ECO:0000313" key="5">
    <source>
        <dbReference type="EMBL" id="KRK37174.1"/>
    </source>
</evidence>
<keyword evidence="6" id="KW-1185">Reference proteome</keyword>
<keyword evidence="3" id="KW-0804">Transcription</keyword>
<dbReference type="GO" id="GO:0003700">
    <property type="term" value="F:DNA-binding transcription factor activity"/>
    <property type="evidence" value="ECO:0007669"/>
    <property type="project" value="InterPro"/>
</dbReference>
<proteinExistence type="predicted"/>
<dbReference type="GO" id="GO:0043565">
    <property type="term" value="F:sequence-specific DNA binding"/>
    <property type="evidence" value="ECO:0007669"/>
    <property type="project" value="InterPro"/>
</dbReference>
<dbReference type="PROSITE" id="PS01124">
    <property type="entry name" value="HTH_ARAC_FAMILY_2"/>
    <property type="match status" value="1"/>
</dbReference>
<dbReference type="PRINTS" id="PR00032">
    <property type="entry name" value="HTHARAC"/>
</dbReference>
<dbReference type="AlphaFoldDB" id="A0A0R1GSU7"/>
<dbReference type="InterPro" id="IPR009057">
    <property type="entry name" value="Homeodomain-like_sf"/>
</dbReference>
<dbReference type="PATRIC" id="fig|1423726.3.peg.3002"/>